<keyword evidence="2" id="KW-1185">Reference proteome</keyword>
<dbReference type="AlphaFoldDB" id="A0A3M7S7X8"/>
<gene>
    <name evidence="1" type="ORF">BpHYR1_003945</name>
</gene>
<proteinExistence type="predicted"/>
<name>A0A3M7S7X8_BRAPC</name>
<evidence type="ECO:0000313" key="1">
    <source>
        <dbReference type="EMBL" id="RNA31765.1"/>
    </source>
</evidence>
<reference evidence="1 2" key="1">
    <citation type="journal article" date="2018" name="Sci. Rep.">
        <title>Genomic signatures of local adaptation to the degree of environmental predictability in rotifers.</title>
        <authorList>
            <person name="Franch-Gras L."/>
            <person name="Hahn C."/>
            <person name="Garcia-Roger E.M."/>
            <person name="Carmona M.J."/>
            <person name="Serra M."/>
            <person name="Gomez A."/>
        </authorList>
    </citation>
    <scope>NUCLEOTIDE SEQUENCE [LARGE SCALE GENOMIC DNA]</scope>
    <source>
        <strain evidence="1">HYR1</strain>
    </source>
</reference>
<organism evidence="1 2">
    <name type="scientific">Brachionus plicatilis</name>
    <name type="common">Marine rotifer</name>
    <name type="synonym">Brachionus muelleri</name>
    <dbReference type="NCBI Taxonomy" id="10195"/>
    <lineage>
        <taxon>Eukaryota</taxon>
        <taxon>Metazoa</taxon>
        <taxon>Spiralia</taxon>
        <taxon>Gnathifera</taxon>
        <taxon>Rotifera</taxon>
        <taxon>Eurotatoria</taxon>
        <taxon>Monogononta</taxon>
        <taxon>Pseudotrocha</taxon>
        <taxon>Ploima</taxon>
        <taxon>Brachionidae</taxon>
        <taxon>Brachionus</taxon>
    </lineage>
</organism>
<comment type="caution">
    <text evidence="1">The sequence shown here is derived from an EMBL/GenBank/DDBJ whole genome shotgun (WGS) entry which is preliminary data.</text>
</comment>
<evidence type="ECO:0000313" key="2">
    <source>
        <dbReference type="Proteomes" id="UP000276133"/>
    </source>
</evidence>
<sequence length="107" mass="12523">MKQLLFHQLRKSAKYVQINCSAILQNLHIFCRLAQLVKQKLFHFVSFTEQENKFPANFGRPFLVFDLWGLDFCFKTIKTKNLKFDAIYLISILIEDKSESSPASCMV</sequence>
<dbReference type="EMBL" id="REGN01001897">
    <property type="protein sequence ID" value="RNA31765.1"/>
    <property type="molecule type" value="Genomic_DNA"/>
</dbReference>
<dbReference type="Proteomes" id="UP000276133">
    <property type="component" value="Unassembled WGS sequence"/>
</dbReference>
<accession>A0A3M7S7X8</accession>
<protein>
    <submittedName>
        <fullName evidence="1">Uncharacterized protein</fullName>
    </submittedName>
</protein>